<dbReference type="PANTHER" id="PTHR47027">
    <property type="entry name" value="REVERSE TRANSCRIPTASE DOMAIN-CONTAINING PROTEIN"/>
    <property type="match status" value="1"/>
</dbReference>
<dbReference type="SUPFAM" id="SSF56672">
    <property type="entry name" value="DNA/RNA polymerases"/>
    <property type="match status" value="1"/>
</dbReference>
<dbReference type="PANTHER" id="PTHR47027:SF20">
    <property type="entry name" value="REVERSE TRANSCRIPTASE-LIKE PROTEIN WITH RNA-DIRECTED DNA POLYMERASE DOMAIN"/>
    <property type="match status" value="1"/>
</dbReference>
<dbReference type="Pfam" id="PF00078">
    <property type="entry name" value="RVT_1"/>
    <property type="match status" value="1"/>
</dbReference>
<dbReference type="CDD" id="cd01650">
    <property type="entry name" value="RT_nLTR_like"/>
    <property type="match status" value="1"/>
</dbReference>
<feature type="domain" description="Reverse transcriptase" evidence="1">
    <location>
        <begin position="146"/>
        <end position="419"/>
    </location>
</feature>
<evidence type="ECO:0000259" key="1">
    <source>
        <dbReference type="PROSITE" id="PS50878"/>
    </source>
</evidence>
<dbReference type="GeneID" id="102808642"/>
<accession>A0ABM0MB67</accession>
<dbReference type="Proteomes" id="UP000694865">
    <property type="component" value="Unplaced"/>
</dbReference>
<reference evidence="3" key="1">
    <citation type="submission" date="2025-08" db="UniProtKB">
        <authorList>
            <consortium name="RefSeq"/>
        </authorList>
    </citation>
    <scope>IDENTIFICATION</scope>
    <source>
        <tissue evidence="3">Testes</tissue>
    </source>
</reference>
<dbReference type="Gene3D" id="3.30.70.270">
    <property type="match status" value="1"/>
</dbReference>
<dbReference type="InterPro" id="IPR000477">
    <property type="entry name" value="RT_dom"/>
</dbReference>
<evidence type="ECO:0000313" key="3">
    <source>
        <dbReference type="RefSeq" id="XP_006817258.1"/>
    </source>
</evidence>
<dbReference type="PROSITE" id="PS50878">
    <property type="entry name" value="RT_POL"/>
    <property type="match status" value="1"/>
</dbReference>
<organism evidence="2 3">
    <name type="scientific">Saccoglossus kowalevskii</name>
    <name type="common">Acorn worm</name>
    <dbReference type="NCBI Taxonomy" id="10224"/>
    <lineage>
        <taxon>Eukaryota</taxon>
        <taxon>Metazoa</taxon>
        <taxon>Hemichordata</taxon>
        <taxon>Enteropneusta</taxon>
        <taxon>Harrimaniidae</taxon>
        <taxon>Saccoglossus</taxon>
    </lineage>
</organism>
<dbReference type="RefSeq" id="XP_006817258.1">
    <property type="nucleotide sequence ID" value="XM_006817195.1"/>
</dbReference>
<protein>
    <submittedName>
        <fullName evidence="3">RNA-directed DNA polymerase from mobile element jockey-like</fullName>
    </submittedName>
</protein>
<sequence>MVIKQKKNSFKEKLLNNLMNLKGNNPTCFWNAINEIKEFNNSNKQQTPSVSSTEWIKHFSALFNINSDAINHNSTTNQEVKETIKKHNNTSIINPDLDKDISEQEINSALKKIKTGKSPGPDAIINEMLKFSNPLLITCLKRLFNQILSNGVFPTEWNTSYLVPLHKSGNITDVNNYRGIALSNSISKVLNIIINNRLQLFLDNQNYMKNTQFGFQKHHRTRDSIFILKSLINKYVNKAGKSHLYACFVDLRKAFDSVWREGMLYKLLKAGVTGKVFNLIKSMYSVTKYAIKTAHGCTNSFSSSCGVKQGCNLSPLLFNIFINDLSDSILSNPVSLENNLFNCLLFADDIVIVSNSNNGLQNSLDSLNNYCNKWKLQVNTKKTQVIIFNKQGKFIDGDFYLGNNQIQIVNSYNYLGIVFQSSGNFKLAIENLVMKAQRAIGILKQTLNLHNHYLSLSNAIHMFKRSVLPMLMYGSEIWGAFTFKLHRANVEITSEKFIQKLFDDKTCFEQLHIKFCKTILGVHKKSSNIATRAELGSYPIIIDICRQMIRYHDRIVKDECNVLVHSAYNNESKSTGNTWTNFVRKLQENTKTNEIGHDADSFENKLKQKFIKDLWSPTLHKKENNKLRTYNNFKSEYSLEPYLEYVNNVKHRVAITKFRISAHKLPIEKLRYLQVPPEERLCMLCDDLAVGNEMHAFLDCRNPEIESARCKFMSVISMHKEFQSLPKQIMFKKLMNSKDSFIASSLGVYIHKILEMYANC</sequence>
<name>A0ABM0MB67_SACKO</name>
<evidence type="ECO:0000313" key="2">
    <source>
        <dbReference type="Proteomes" id="UP000694865"/>
    </source>
</evidence>
<keyword evidence="2" id="KW-1185">Reference proteome</keyword>
<gene>
    <name evidence="3" type="primary">LOC102808642</name>
</gene>
<proteinExistence type="predicted"/>
<dbReference type="InterPro" id="IPR043128">
    <property type="entry name" value="Rev_trsase/Diguanyl_cyclase"/>
</dbReference>
<dbReference type="InterPro" id="IPR043502">
    <property type="entry name" value="DNA/RNA_pol_sf"/>
</dbReference>